<dbReference type="AlphaFoldDB" id="A0A937XHN0"/>
<name>A0A937XHN0_UNCW3</name>
<evidence type="ECO:0000313" key="2">
    <source>
        <dbReference type="EMBL" id="MBM3331240.1"/>
    </source>
</evidence>
<gene>
    <name evidence="2" type="ORF">FJY68_05220</name>
</gene>
<sequence length="295" mass="33481">MPPDLTVIFISYNSARLLERALSTLRDAEPLLRFEVLVVDNGSLDRERLFLVCRENGARLLALNRNMGIGAAANRGLRYARGRYVAVGNPDLVFTEGAVSALVRFMDMQRDAGVVSPQFVYADGCIQPSARRLPRMRYIFAGRRSPLARISSHLAPSAEFLYSGADMSASPVAVEAVIGAFMVFRREALEQAGAFDERYFMYAEDMDICRRIGRDWRVFLLPTSRIVHLVGQTRRQFVKLSEFHRLRSHRLFFRDGALGLRAIALDVLFSYYLACQQAARLVGVNEFEYSWAQHR</sequence>
<dbReference type="InterPro" id="IPR029044">
    <property type="entry name" value="Nucleotide-diphossugar_trans"/>
</dbReference>
<dbReference type="Gene3D" id="3.90.550.10">
    <property type="entry name" value="Spore Coat Polysaccharide Biosynthesis Protein SpsA, Chain A"/>
    <property type="match status" value="1"/>
</dbReference>
<dbReference type="EMBL" id="VGIR01000023">
    <property type="protein sequence ID" value="MBM3331240.1"/>
    <property type="molecule type" value="Genomic_DNA"/>
</dbReference>
<dbReference type="InterPro" id="IPR001173">
    <property type="entry name" value="Glyco_trans_2-like"/>
</dbReference>
<feature type="domain" description="Glycosyltransferase 2-like" evidence="1">
    <location>
        <begin position="6"/>
        <end position="189"/>
    </location>
</feature>
<dbReference type="SUPFAM" id="SSF53448">
    <property type="entry name" value="Nucleotide-diphospho-sugar transferases"/>
    <property type="match status" value="1"/>
</dbReference>
<evidence type="ECO:0000259" key="1">
    <source>
        <dbReference type="Pfam" id="PF00535"/>
    </source>
</evidence>
<accession>A0A937XHN0</accession>
<proteinExistence type="predicted"/>
<protein>
    <submittedName>
        <fullName evidence="2">Glycosyltransferase family 2 protein</fullName>
    </submittedName>
</protein>
<dbReference type="Proteomes" id="UP000779900">
    <property type="component" value="Unassembled WGS sequence"/>
</dbReference>
<organism evidence="2 3">
    <name type="scientific">candidate division WOR-3 bacterium</name>
    <dbReference type="NCBI Taxonomy" id="2052148"/>
    <lineage>
        <taxon>Bacteria</taxon>
        <taxon>Bacteria division WOR-3</taxon>
    </lineage>
</organism>
<dbReference type="CDD" id="cd04186">
    <property type="entry name" value="GT_2_like_c"/>
    <property type="match status" value="1"/>
</dbReference>
<dbReference type="PANTHER" id="PTHR43179">
    <property type="entry name" value="RHAMNOSYLTRANSFERASE WBBL"/>
    <property type="match status" value="1"/>
</dbReference>
<comment type="caution">
    <text evidence="2">The sequence shown here is derived from an EMBL/GenBank/DDBJ whole genome shotgun (WGS) entry which is preliminary data.</text>
</comment>
<dbReference type="PANTHER" id="PTHR43179:SF7">
    <property type="entry name" value="RHAMNOSYLTRANSFERASE WBBL"/>
    <property type="match status" value="1"/>
</dbReference>
<evidence type="ECO:0000313" key="3">
    <source>
        <dbReference type="Proteomes" id="UP000779900"/>
    </source>
</evidence>
<reference evidence="2" key="1">
    <citation type="submission" date="2019-03" db="EMBL/GenBank/DDBJ databases">
        <title>Lake Tanganyika Metagenome-Assembled Genomes (MAGs).</title>
        <authorList>
            <person name="Tran P."/>
        </authorList>
    </citation>
    <scope>NUCLEOTIDE SEQUENCE</scope>
    <source>
        <strain evidence="2">K_DeepCast_150m_m2_040</strain>
    </source>
</reference>
<dbReference type="Pfam" id="PF00535">
    <property type="entry name" value="Glycos_transf_2"/>
    <property type="match status" value="1"/>
</dbReference>